<evidence type="ECO:0008006" key="10">
    <source>
        <dbReference type="Google" id="ProtNLM"/>
    </source>
</evidence>
<dbReference type="PANTHER" id="PTHR47259">
    <property type="match status" value="1"/>
</dbReference>
<dbReference type="CDD" id="cd00641">
    <property type="entry name" value="GTP_cyclohydro2"/>
    <property type="match status" value="1"/>
</dbReference>
<accession>A0A2A9NJJ4</accession>
<evidence type="ECO:0000256" key="4">
    <source>
        <dbReference type="ARBA" id="ARBA00023134"/>
    </source>
</evidence>
<keyword evidence="3" id="KW-0378">Hydrolase</keyword>
<dbReference type="OrthoDB" id="57939at2759"/>
<feature type="region of interest" description="Disordered" evidence="5">
    <location>
        <begin position="101"/>
        <end position="126"/>
    </location>
</feature>
<feature type="compositionally biased region" description="Basic and acidic residues" evidence="5">
    <location>
        <begin position="38"/>
        <end position="54"/>
    </location>
</feature>
<dbReference type="InterPro" id="IPR032677">
    <property type="entry name" value="GTP_cyclohydro_II"/>
</dbReference>
<dbReference type="InterPro" id="IPR022163">
    <property type="entry name" value="GTP_CH_N"/>
</dbReference>
<dbReference type="GO" id="GO:0009231">
    <property type="term" value="P:riboflavin biosynthetic process"/>
    <property type="evidence" value="ECO:0007669"/>
    <property type="project" value="InterPro"/>
</dbReference>
<evidence type="ECO:0000256" key="2">
    <source>
        <dbReference type="ARBA" id="ARBA00022741"/>
    </source>
</evidence>
<feature type="region of interest" description="Disordered" evidence="5">
    <location>
        <begin position="31"/>
        <end position="80"/>
    </location>
</feature>
<evidence type="ECO:0000256" key="1">
    <source>
        <dbReference type="ARBA" id="ARBA00008131"/>
    </source>
</evidence>
<feature type="compositionally biased region" description="Polar residues" evidence="5">
    <location>
        <begin position="105"/>
        <end position="121"/>
    </location>
</feature>
<dbReference type="SUPFAM" id="SSF142695">
    <property type="entry name" value="RibA-like"/>
    <property type="match status" value="1"/>
</dbReference>
<dbReference type="GO" id="GO:0003935">
    <property type="term" value="F:GTP cyclohydrolase II activity"/>
    <property type="evidence" value="ECO:0007669"/>
    <property type="project" value="InterPro"/>
</dbReference>
<organism evidence="8 9">
    <name type="scientific">Amanita thiersii Skay4041</name>
    <dbReference type="NCBI Taxonomy" id="703135"/>
    <lineage>
        <taxon>Eukaryota</taxon>
        <taxon>Fungi</taxon>
        <taxon>Dikarya</taxon>
        <taxon>Basidiomycota</taxon>
        <taxon>Agaricomycotina</taxon>
        <taxon>Agaricomycetes</taxon>
        <taxon>Agaricomycetidae</taxon>
        <taxon>Agaricales</taxon>
        <taxon>Pluteineae</taxon>
        <taxon>Amanitaceae</taxon>
        <taxon>Amanita</taxon>
    </lineage>
</organism>
<dbReference type="EMBL" id="KZ302027">
    <property type="protein sequence ID" value="PFH49494.1"/>
    <property type="molecule type" value="Genomic_DNA"/>
</dbReference>
<keyword evidence="4" id="KW-0342">GTP-binding</keyword>
<comment type="similarity">
    <text evidence="1">Belongs to the GTP cyclohydrolase II family.</text>
</comment>
<evidence type="ECO:0000313" key="9">
    <source>
        <dbReference type="Proteomes" id="UP000242287"/>
    </source>
</evidence>
<feature type="domain" description="GTP cyclohydrolase N-terminal" evidence="7">
    <location>
        <begin position="136"/>
        <end position="344"/>
    </location>
</feature>
<evidence type="ECO:0000256" key="3">
    <source>
        <dbReference type="ARBA" id="ARBA00022801"/>
    </source>
</evidence>
<dbReference type="InterPro" id="IPR036144">
    <property type="entry name" value="RibA-like_sf"/>
</dbReference>
<evidence type="ECO:0000256" key="5">
    <source>
        <dbReference type="SAM" id="MobiDB-lite"/>
    </source>
</evidence>
<evidence type="ECO:0000259" key="7">
    <source>
        <dbReference type="Pfam" id="PF12471"/>
    </source>
</evidence>
<dbReference type="AlphaFoldDB" id="A0A2A9NJJ4"/>
<feature type="compositionally biased region" description="Low complexity" evidence="5">
    <location>
        <begin position="60"/>
        <end position="71"/>
    </location>
</feature>
<dbReference type="Pfam" id="PF00925">
    <property type="entry name" value="GTP_cyclohydro2"/>
    <property type="match status" value="1"/>
</dbReference>
<reference evidence="8 9" key="1">
    <citation type="submission" date="2014-02" db="EMBL/GenBank/DDBJ databases">
        <title>Transposable element dynamics among asymbiotic and ectomycorrhizal Amanita fungi.</title>
        <authorList>
            <consortium name="DOE Joint Genome Institute"/>
            <person name="Hess J."/>
            <person name="Skrede I."/>
            <person name="Wolfe B."/>
            <person name="LaButti K."/>
            <person name="Ohm R.A."/>
            <person name="Grigoriev I.V."/>
            <person name="Pringle A."/>
        </authorList>
    </citation>
    <scope>NUCLEOTIDE SEQUENCE [LARGE SCALE GENOMIC DNA]</scope>
    <source>
        <strain evidence="8 9">SKay4041</strain>
    </source>
</reference>
<protein>
    <recommendedName>
        <fullName evidence="10">GTP cyclohydrolase N-terminal domain-containing protein</fullName>
    </recommendedName>
</protein>
<name>A0A2A9NJJ4_9AGAR</name>
<evidence type="ECO:0000313" key="8">
    <source>
        <dbReference type="EMBL" id="PFH49494.1"/>
    </source>
</evidence>
<dbReference type="NCBIfam" id="NF005536">
    <property type="entry name" value="PRK07198.1"/>
    <property type="match status" value="1"/>
</dbReference>
<evidence type="ECO:0000259" key="6">
    <source>
        <dbReference type="Pfam" id="PF00925"/>
    </source>
</evidence>
<keyword evidence="9" id="KW-1185">Reference proteome</keyword>
<sequence length="566" mass="61655">MPATDAVLTQILAQLEAMQIQQQTMQAKLDSLSAGATKHNEDPLEPRSDHDRRSNNLGGSSTPSTPTSPTSNENAGQGGEAGGAISAIAVAAASLAAAPSGTRVPLSSSAPQVSVPSTKHTTTSDKERERLLYPGRVNLTTYPDQHGILPHPLNWGATDPKTRGPVICSRLPSSIKHRNALGAHSGSYSIYRALSIAMGALSPTHKPDYALTEPPVTIPPQPSWYDPHKIVSFDPWGHLVPQVFNEEIEKLGLDVRPSIAVTKAHIKLSELDDAAKRGDLQVDGKLVLESAPLRNEDGSVRSDVSPGIEVAVSKAAVEPVWYLPGVAERFGISESLLRRALFEDTGGMYPELITRPDIKVFLPPIGNFTVYIFGNPEYVSDESKELTLRVHDECNGSDVFGSDICTCKPYLIYAIEECIRGAQRGGVGVVVYFRKEGRALGEVTKYLVYNLRKRGGDSADRYFKSTELIAGVKDMRFQALMPDVLHWLGIKKVDRMVSMSDMKYDAVVKSGIPILVRYDIPDHLIPPDSRVEIDAKIAAGYFSSGRKITEADLVKTVGRTWEETEH</sequence>
<dbReference type="InterPro" id="IPR000926">
    <property type="entry name" value="RibA"/>
</dbReference>
<dbReference type="Pfam" id="PF12471">
    <property type="entry name" value="GTP_CH_N"/>
    <property type="match status" value="1"/>
</dbReference>
<dbReference type="GO" id="GO:0005525">
    <property type="term" value="F:GTP binding"/>
    <property type="evidence" value="ECO:0007669"/>
    <property type="project" value="UniProtKB-KW"/>
</dbReference>
<gene>
    <name evidence="8" type="ORF">AMATHDRAFT_63059</name>
</gene>
<dbReference type="STRING" id="703135.A0A2A9NJJ4"/>
<dbReference type="Proteomes" id="UP000242287">
    <property type="component" value="Unassembled WGS sequence"/>
</dbReference>
<dbReference type="Gene3D" id="3.40.50.10990">
    <property type="entry name" value="GTP cyclohydrolase II"/>
    <property type="match status" value="1"/>
</dbReference>
<proteinExistence type="inferred from homology"/>
<feature type="domain" description="GTP cyclohydrolase II" evidence="6">
    <location>
        <begin position="381"/>
        <end position="515"/>
    </location>
</feature>
<keyword evidence="2" id="KW-0547">Nucleotide-binding</keyword>
<dbReference type="PANTHER" id="PTHR47259:SF2">
    <property type="entry name" value="URACIL-REGULATED PROTEIN 1"/>
    <property type="match status" value="1"/>
</dbReference>